<dbReference type="OrthoDB" id="1046782at2759"/>
<dbReference type="SUPFAM" id="SSF51695">
    <property type="entry name" value="PLC-like phosphodiesterases"/>
    <property type="match status" value="1"/>
</dbReference>
<dbReference type="InterPro" id="IPR051057">
    <property type="entry name" value="PI-PLC_domain"/>
</dbReference>
<dbReference type="GO" id="GO:0006629">
    <property type="term" value="P:lipid metabolic process"/>
    <property type="evidence" value="ECO:0007669"/>
    <property type="project" value="InterPro"/>
</dbReference>
<reference evidence="1" key="1">
    <citation type="submission" date="2015-10" db="EMBL/GenBank/DDBJ databases">
        <title>Daphnia magna gene sets from two clonal populations assembled and annotated with EvidentialGene.</title>
        <authorList>
            <person name="Gilbert D."/>
            <person name="Podicheti R."/>
            <person name="Orsini L."/>
            <person name="Colbourne J."/>
            <person name="Pfrender M."/>
        </authorList>
    </citation>
    <scope>NUCLEOTIDE SEQUENCE</scope>
</reference>
<organism evidence="1">
    <name type="scientific">Daphnia magna</name>
    <dbReference type="NCBI Taxonomy" id="35525"/>
    <lineage>
        <taxon>Eukaryota</taxon>
        <taxon>Metazoa</taxon>
        <taxon>Ecdysozoa</taxon>
        <taxon>Arthropoda</taxon>
        <taxon>Crustacea</taxon>
        <taxon>Branchiopoda</taxon>
        <taxon>Diplostraca</taxon>
        <taxon>Cladocera</taxon>
        <taxon>Anomopoda</taxon>
        <taxon>Daphniidae</taxon>
        <taxon>Daphnia</taxon>
    </lineage>
</organism>
<protein>
    <submittedName>
        <fullName evidence="1">Clip-domain serine protease</fullName>
    </submittedName>
</protein>
<accession>A0A0P4Z3S1</accession>
<evidence type="ECO:0000313" key="1">
    <source>
        <dbReference type="EMBL" id="JAJ02410.1"/>
    </source>
</evidence>
<keyword evidence="1" id="KW-0645">Protease</keyword>
<dbReference type="GO" id="GO:0008233">
    <property type="term" value="F:peptidase activity"/>
    <property type="evidence" value="ECO:0007669"/>
    <property type="project" value="UniProtKB-KW"/>
</dbReference>
<keyword evidence="1" id="KW-0378">Hydrolase</keyword>
<dbReference type="AlphaFoldDB" id="A0A0P4Z3S1"/>
<proteinExistence type="predicted"/>
<reference evidence="1" key="2">
    <citation type="submission" date="2015-10" db="EMBL/GenBank/DDBJ databases">
        <authorList>
            <person name="Gilbert D.G."/>
        </authorList>
    </citation>
    <scope>NUCLEOTIDE SEQUENCE</scope>
</reference>
<dbReference type="GO" id="GO:0006508">
    <property type="term" value="P:proteolysis"/>
    <property type="evidence" value="ECO:0007669"/>
    <property type="project" value="UniProtKB-KW"/>
</dbReference>
<dbReference type="InterPro" id="IPR017946">
    <property type="entry name" value="PLC-like_Pdiesterase_TIM-brl"/>
</dbReference>
<dbReference type="EMBL" id="GDIP01220993">
    <property type="protein sequence ID" value="JAJ02409.1"/>
    <property type="molecule type" value="Transcribed_RNA"/>
</dbReference>
<dbReference type="PANTHER" id="PTHR13593">
    <property type="match status" value="1"/>
</dbReference>
<dbReference type="EMBL" id="GDIP01220992">
    <property type="protein sequence ID" value="JAJ02410.1"/>
    <property type="molecule type" value="Transcribed_RNA"/>
</dbReference>
<sequence>MEIKVREMAMNSYTVFASMLLIGYVISTPLSTIDETGGGYQEYEWSPLTTNDNKANIIPNLSVGISSLAAVIDGQIRERQLEISWVSIDGGYLEGDQIILYQYISEVNFCQSAGSAVVEQIVIDAQMANDSWVRLNTGMPHLEAGDLIDERCQHYWAAYVRQNNQIVTCNCLRARPNWMSDMKDKIKDVKLRELYLPGTHDAAAYERYVGLSSENMKTKYAITQDEDLFHQLSFGVRYLDMRIIFLPNASNPDVRFWTHHGSYILRPLVNDTALVREFISRTEEIVIFDIHGGDNLDQEVGVRQELQNLLYEEFGEWMAPSNLTWEATLNDFWSTGKRLIVTCNETNILGTPYFWPAIWHQWGNVNTVEDLETYLTGVMERAADGQLETAWSAMAELTPNSIDVTTDRLGGLRNAADLVNRVIYILFNYIFHAILLTST</sequence>
<dbReference type="PANTHER" id="PTHR13593:SF149">
    <property type="entry name" value="PHOSPHATIDYLINOSITOL-SPECIFIC PHOSPHOLIPASE C X DOMAIN CONTAINING, ISOFORM A"/>
    <property type="match status" value="1"/>
</dbReference>
<name>A0A0P4Z3S1_9CRUS</name>
<dbReference type="Gene3D" id="3.20.20.190">
    <property type="entry name" value="Phosphatidylinositol (PI) phosphodiesterase"/>
    <property type="match status" value="1"/>
</dbReference>
<dbReference type="GO" id="GO:0008081">
    <property type="term" value="F:phosphoric diester hydrolase activity"/>
    <property type="evidence" value="ECO:0007669"/>
    <property type="project" value="InterPro"/>
</dbReference>